<keyword evidence="4" id="KW-0862">Zinc</keyword>
<keyword evidence="3 6" id="KW-0863">Zinc-finger</keyword>
<dbReference type="GO" id="GO:0008270">
    <property type="term" value="F:zinc ion binding"/>
    <property type="evidence" value="ECO:0007669"/>
    <property type="project" value="UniProtKB-KW"/>
</dbReference>
<dbReference type="SMART" id="SM00355">
    <property type="entry name" value="ZnF_C2H2"/>
    <property type="match status" value="2"/>
</dbReference>
<evidence type="ECO:0000313" key="10">
    <source>
        <dbReference type="Proteomes" id="UP000824120"/>
    </source>
</evidence>
<evidence type="ECO:0000256" key="7">
    <source>
        <dbReference type="SAM" id="MobiDB-lite"/>
    </source>
</evidence>
<feature type="compositionally biased region" description="Low complexity" evidence="7">
    <location>
        <begin position="11"/>
        <end position="21"/>
    </location>
</feature>
<comment type="subcellular location">
    <subcellularLocation>
        <location evidence="1">Nucleus</location>
    </subcellularLocation>
</comment>
<dbReference type="InterPro" id="IPR036236">
    <property type="entry name" value="Znf_C2H2_sf"/>
</dbReference>
<proteinExistence type="predicted"/>
<feature type="domain" description="C2H2-type" evidence="8">
    <location>
        <begin position="359"/>
        <end position="386"/>
    </location>
</feature>
<comment type="caution">
    <text evidence="9">The sequence shown here is derived from an EMBL/GenBank/DDBJ whole genome shotgun (WGS) entry which is preliminary data.</text>
</comment>
<gene>
    <name evidence="9" type="ORF">H5410_000022</name>
</gene>
<dbReference type="SUPFAM" id="SSF57667">
    <property type="entry name" value="beta-beta-alpha zinc fingers"/>
    <property type="match status" value="2"/>
</dbReference>
<evidence type="ECO:0000256" key="6">
    <source>
        <dbReference type="PROSITE-ProRule" id="PRU00042"/>
    </source>
</evidence>
<evidence type="ECO:0000256" key="2">
    <source>
        <dbReference type="ARBA" id="ARBA00022723"/>
    </source>
</evidence>
<evidence type="ECO:0000259" key="8">
    <source>
        <dbReference type="PROSITE" id="PS50157"/>
    </source>
</evidence>
<name>A0A9J6AVC2_SOLCO</name>
<dbReference type="GO" id="GO:0009788">
    <property type="term" value="P:negative regulation of abscisic acid-activated signaling pathway"/>
    <property type="evidence" value="ECO:0007669"/>
    <property type="project" value="InterPro"/>
</dbReference>
<dbReference type="PROSITE" id="PS50157">
    <property type="entry name" value="ZINC_FINGER_C2H2_2"/>
    <property type="match status" value="2"/>
</dbReference>
<evidence type="ECO:0000313" key="9">
    <source>
        <dbReference type="EMBL" id="KAG5628305.1"/>
    </source>
</evidence>
<protein>
    <recommendedName>
        <fullName evidence="8">C2H2-type domain-containing protein</fullName>
    </recommendedName>
</protein>
<feature type="domain" description="C2H2-type" evidence="8">
    <location>
        <begin position="107"/>
        <end position="134"/>
    </location>
</feature>
<dbReference type="EMBL" id="JACXVP010000001">
    <property type="protein sequence ID" value="KAG5628305.1"/>
    <property type="molecule type" value="Genomic_DNA"/>
</dbReference>
<keyword evidence="10" id="KW-1185">Reference proteome</keyword>
<dbReference type="AlphaFoldDB" id="A0A9J6AVC2"/>
<sequence>MDIFAMKKPSSFEASSISATSEESHEVVTNTKKTKEEVVEGSQLKPYDVSSVGVRLDLKDHDGYNNNINTNCSNHELNLFSSTPAHASESSNEAKPKQRRSLDAKTFSCNFCKREFSTSQALGGHQNAHKQERALAKRRNGLVDVVSPFVPHNYHPYYNPYSNFNSRIPFHGSFASRSSLGVQGDSPAILKPTSYQKWPFFSSYNFPFNPEKWSSSTSSSSFFRTENLQENYNMGKIGTGNASLENSPNFENKKSGTGFNLMNSPIDASSISATSEESHEIVTKTKKMKEKVVEGSQLKQHESSSAGVLVDLKVHNNNNINTNCSNLELKLFNSTPARASESSNEATPKQRCSSDARTFSCSFCKREFSTSQALGGHQNAHKQERALAKRRNGLVDVVSSFGPPNYHPYYNPYSSFNSHIPFHTSFPTRSSLGVQGDSSMIHKPTSYPTWPFFSGYNFRLNPEKWSSSSSSSSFFRTENVLGNNVLSASLENSHFENKINLMNSPINLDDSLDGNNHTKIGLGKKEAKRNNEEEEEESKLDLNLRL</sequence>
<dbReference type="InterPro" id="IPR044246">
    <property type="entry name" value="ZFP3-like"/>
</dbReference>
<reference evidence="9 10" key="1">
    <citation type="submission" date="2020-09" db="EMBL/GenBank/DDBJ databases">
        <title>De no assembly of potato wild relative species, Solanum commersonii.</title>
        <authorList>
            <person name="Cho K."/>
        </authorList>
    </citation>
    <scope>NUCLEOTIDE SEQUENCE [LARGE SCALE GENOMIC DNA]</scope>
    <source>
        <strain evidence="9">LZ3.2</strain>
        <tissue evidence="9">Leaf</tissue>
    </source>
</reference>
<keyword evidence="5" id="KW-0539">Nucleus</keyword>
<accession>A0A9J6AVC2</accession>
<dbReference type="Pfam" id="PF13912">
    <property type="entry name" value="zf-C2H2_6"/>
    <property type="match status" value="2"/>
</dbReference>
<feature type="region of interest" description="Disordered" evidence="7">
    <location>
        <begin position="1"/>
        <end position="40"/>
    </location>
</feature>
<dbReference type="PROSITE" id="PS00028">
    <property type="entry name" value="ZINC_FINGER_C2H2_1"/>
    <property type="match status" value="2"/>
</dbReference>
<dbReference type="PANTHER" id="PTHR47287">
    <property type="entry name" value="C2H2 AND C2HC ZINC FINGERS SUPERFAMILY PROTEIN"/>
    <property type="match status" value="1"/>
</dbReference>
<dbReference type="Proteomes" id="UP000824120">
    <property type="component" value="Chromosome 1"/>
</dbReference>
<evidence type="ECO:0000256" key="4">
    <source>
        <dbReference type="ARBA" id="ARBA00022833"/>
    </source>
</evidence>
<evidence type="ECO:0000256" key="1">
    <source>
        <dbReference type="ARBA" id="ARBA00004123"/>
    </source>
</evidence>
<evidence type="ECO:0000256" key="3">
    <source>
        <dbReference type="ARBA" id="ARBA00022771"/>
    </source>
</evidence>
<dbReference type="InterPro" id="IPR013087">
    <property type="entry name" value="Znf_C2H2_type"/>
</dbReference>
<feature type="region of interest" description="Disordered" evidence="7">
    <location>
        <begin position="510"/>
        <end position="546"/>
    </location>
</feature>
<evidence type="ECO:0000256" key="5">
    <source>
        <dbReference type="ARBA" id="ARBA00023242"/>
    </source>
</evidence>
<dbReference type="OrthoDB" id="1736050at2759"/>
<organism evidence="9 10">
    <name type="scientific">Solanum commersonii</name>
    <name type="common">Commerson's wild potato</name>
    <name type="synonym">Commerson's nightshade</name>
    <dbReference type="NCBI Taxonomy" id="4109"/>
    <lineage>
        <taxon>Eukaryota</taxon>
        <taxon>Viridiplantae</taxon>
        <taxon>Streptophyta</taxon>
        <taxon>Embryophyta</taxon>
        <taxon>Tracheophyta</taxon>
        <taxon>Spermatophyta</taxon>
        <taxon>Magnoliopsida</taxon>
        <taxon>eudicotyledons</taxon>
        <taxon>Gunneridae</taxon>
        <taxon>Pentapetalae</taxon>
        <taxon>asterids</taxon>
        <taxon>lamiids</taxon>
        <taxon>Solanales</taxon>
        <taxon>Solanaceae</taxon>
        <taxon>Solanoideae</taxon>
        <taxon>Solaneae</taxon>
        <taxon>Solanum</taxon>
    </lineage>
</organism>
<keyword evidence="2" id="KW-0479">Metal-binding</keyword>
<dbReference type="PANTHER" id="PTHR47287:SF9">
    <property type="entry name" value="ZINC FINGER PROTEIN 4-LIKE"/>
    <property type="match status" value="1"/>
</dbReference>
<dbReference type="Gene3D" id="3.30.160.60">
    <property type="entry name" value="Classic Zinc Finger"/>
    <property type="match status" value="2"/>
</dbReference>
<dbReference type="GO" id="GO:0005634">
    <property type="term" value="C:nucleus"/>
    <property type="evidence" value="ECO:0007669"/>
    <property type="project" value="UniProtKB-SubCell"/>
</dbReference>